<feature type="signal peptide" evidence="2">
    <location>
        <begin position="1"/>
        <end position="20"/>
    </location>
</feature>
<feature type="compositionally biased region" description="Low complexity" evidence="1">
    <location>
        <begin position="72"/>
        <end position="89"/>
    </location>
</feature>
<proteinExistence type="predicted"/>
<evidence type="ECO:0000256" key="2">
    <source>
        <dbReference type="SAM" id="SignalP"/>
    </source>
</evidence>
<keyword evidence="2" id="KW-0732">Signal</keyword>
<accession>A0A6N7PRU0</accession>
<sequence length="267" mass="24889">MRKSLPLGLLSLLLGLGSVAACGADVQVDSLFASGGTTGSSVGGAGGQGGVGGVGGAGGQGGVGAQGGQGGAASSSSAVTGTGPSSSSAGTGGQGGQGGGFDPEACGQCSFGNCQAEIFACGQACQGFLGCAQNCADSLCVDDCLTQYPQAEPVYDCTCASCSAQCGSFCDGAGGGSSSSSSTTSSSASGTGGGGGACSTCSEILQGGMNTPCDGSAALLGALFNCTCQQSCVNECSGLCQGGQPSQACFGCVQQGCGQELNACLQD</sequence>
<dbReference type="RefSeq" id="WP_153821582.1">
    <property type="nucleotide sequence ID" value="NZ_WJIE01000006.1"/>
</dbReference>
<comment type="caution">
    <text evidence="3">The sequence shown here is derived from an EMBL/GenBank/DDBJ whole genome shotgun (WGS) entry which is preliminary data.</text>
</comment>
<keyword evidence="4" id="KW-1185">Reference proteome</keyword>
<evidence type="ECO:0008006" key="5">
    <source>
        <dbReference type="Google" id="ProtNLM"/>
    </source>
</evidence>
<dbReference type="Proteomes" id="UP000440224">
    <property type="component" value="Unassembled WGS sequence"/>
</dbReference>
<dbReference type="EMBL" id="WJIE01000006">
    <property type="protein sequence ID" value="MRG94768.1"/>
    <property type="molecule type" value="Genomic_DNA"/>
</dbReference>
<dbReference type="PROSITE" id="PS51257">
    <property type="entry name" value="PROKAR_LIPOPROTEIN"/>
    <property type="match status" value="1"/>
</dbReference>
<dbReference type="AlphaFoldDB" id="A0A6N7PRU0"/>
<organism evidence="3 4">
    <name type="scientific">Polyangium spumosum</name>
    <dbReference type="NCBI Taxonomy" id="889282"/>
    <lineage>
        <taxon>Bacteria</taxon>
        <taxon>Pseudomonadati</taxon>
        <taxon>Myxococcota</taxon>
        <taxon>Polyangia</taxon>
        <taxon>Polyangiales</taxon>
        <taxon>Polyangiaceae</taxon>
        <taxon>Polyangium</taxon>
    </lineage>
</organism>
<reference evidence="3 4" key="1">
    <citation type="submission" date="2019-10" db="EMBL/GenBank/DDBJ databases">
        <title>A soil myxobacterium in the family Polyangiaceae.</title>
        <authorList>
            <person name="Li Y."/>
            <person name="Wang J."/>
        </authorList>
    </citation>
    <scope>NUCLEOTIDE SEQUENCE [LARGE SCALE GENOMIC DNA]</scope>
    <source>
        <strain evidence="3 4">DSM 14734</strain>
    </source>
</reference>
<protein>
    <recommendedName>
        <fullName evidence="5">PE-PGRS family protein</fullName>
    </recommendedName>
</protein>
<evidence type="ECO:0000313" key="3">
    <source>
        <dbReference type="EMBL" id="MRG94768.1"/>
    </source>
</evidence>
<feature type="region of interest" description="Disordered" evidence="1">
    <location>
        <begin position="63"/>
        <end position="96"/>
    </location>
</feature>
<feature type="chain" id="PRO_5027022760" description="PE-PGRS family protein" evidence="2">
    <location>
        <begin position="21"/>
        <end position="267"/>
    </location>
</feature>
<name>A0A6N7PRU0_9BACT</name>
<gene>
    <name evidence="3" type="ORF">GF068_23015</name>
</gene>
<dbReference type="OrthoDB" id="5520091at2"/>
<evidence type="ECO:0000313" key="4">
    <source>
        <dbReference type="Proteomes" id="UP000440224"/>
    </source>
</evidence>
<evidence type="ECO:0000256" key="1">
    <source>
        <dbReference type="SAM" id="MobiDB-lite"/>
    </source>
</evidence>